<dbReference type="GO" id="GO:0003700">
    <property type="term" value="F:DNA-binding transcription factor activity"/>
    <property type="evidence" value="ECO:0007669"/>
    <property type="project" value="TreeGrafter"/>
</dbReference>
<dbReference type="SUPFAM" id="SSF48498">
    <property type="entry name" value="Tetracyclin repressor-like, C-terminal domain"/>
    <property type="match status" value="1"/>
</dbReference>
<evidence type="ECO:0000313" key="7">
    <source>
        <dbReference type="EMBL" id="GEM38444.1"/>
    </source>
</evidence>
<dbReference type="Pfam" id="PF00440">
    <property type="entry name" value="TetR_N"/>
    <property type="match status" value="1"/>
</dbReference>
<dbReference type="SUPFAM" id="SSF46689">
    <property type="entry name" value="Homeodomain-like"/>
    <property type="match status" value="1"/>
</dbReference>
<evidence type="ECO:0000313" key="8">
    <source>
        <dbReference type="Proteomes" id="UP000321424"/>
    </source>
</evidence>
<dbReference type="Gene3D" id="1.10.357.10">
    <property type="entry name" value="Tetracycline Repressor, domain 2"/>
    <property type="match status" value="1"/>
</dbReference>
<evidence type="ECO:0000256" key="3">
    <source>
        <dbReference type="ARBA" id="ARBA00023125"/>
    </source>
</evidence>
<keyword evidence="8" id="KW-1185">Reference proteome</keyword>
<dbReference type="Proteomes" id="UP000321424">
    <property type="component" value="Unassembled WGS sequence"/>
</dbReference>
<protein>
    <recommendedName>
        <fullName evidence="6">HTH tetR-type domain-containing protein</fullName>
    </recommendedName>
</protein>
<dbReference type="PROSITE" id="PS50977">
    <property type="entry name" value="HTH_TETR_2"/>
    <property type="match status" value="1"/>
</dbReference>
<keyword evidence="1" id="KW-0678">Repressor</keyword>
<dbReference type="AlphaFoldDB" id="A0A511MCQ1"/>
<dbReference type="InterPro" id="IPR050109">
    <property type="entry name" value="HTH-type_TetR-like_transc_reg"/>
</dbReference>
<gene>
    <name evidence="7" type="ORF">NN4_29630</name>
</gene>
<dbReference type="RefSeq" id="WP_186818420.1">
    <property type="nucleotide sequence ID" value="NZ_BJXA01000016.1"/>
</dbReference>
<dbReference type="PANTHER" id="PTHR30055">
    <property type="entry name" value="HTH-TYPE TRANSCRIPTIONAL REGULATOR RUTR"/>
    <property type="match status" value="1"/>
</dbReference>
<proteinExistence type="predicted"/>
<accession>A0A511MCQ1</accession>
<dbReference type="InterPro" id="IPR039538">
    <property type="entry name" value="BetI_C"/>
</dbReference>
<feature type="DNA-binding region" description="H-T-H motif" evidence="5">
    <location>
        <begin position="31"/>
        <end position="50"/>
    </location>
</feature>
<dbReference type="InterPro" id="IPR036271">
    <property type="entry name" value="Tet_transcr_reg_TetR-rel_C_sf"/>
</dbReference>
<dbReference type="PANTHER" id="PTHR30055:SF234">
    <property type="entry name" value="HTH-TYPE TRANSCRIPTIONAL REGULATOR BETI"/>
    <property type="match status" value="1"/>
</dbReference>
<sequence>MVTDNAHALRRAELLDGVLDVAATRGMEAVSVREVAAQVGVSPAKVQYYFRTKDEMLIAAFRHVEQLLDDRAAQVSYEHGVAAALRAVLVDWLPVDAARARLVKVWIAFLARAVVTDELAAIESAYQQRTQAQLIEAIESAIESGEYAAEVEPALEARLLSALVEGLSVRMLTDPVGLPAETAIATLDAHLAVHPRRADHRASSHAHHRAD</sequence>
<keyword evidence="2" id="KW-0805">Transcription regulation</keyword>
<comment type="caution">
    <text evidence="7">The sequence shown here is derived from an EMBL/GenBank/DDBJ whole genome shotgun (WGS) entry which is preliminary data.</text>
</comment>
<dbReference type="Pfam" id="PF13977">
    <property type="entry name" value="TetR_C_6"/>
    <property type="match status" value="1"/>
</dbReference>
<name>A0A511MCQ1_9NOCA</name>
<dbReference type="EMBL" id="BJXA01000016">
    <property type="protein sequence ID" value="GEM38444.1"/>
    <property type="molecule type" value="Genomic_DNA"/>
</dbReference>
<organism evidence="7 8">
    <name type="scientific">Nocardia ninae NBRC 108245</name>
    <dbReference type="NCBI Taxonomy" id="1210091"/>
    <lineage>
        <taxon>Bacteria</taxon>
        <taxon>Bacillati</taxon>
        <taxon>Actinomycetota</taxon>
        <taxon>Actinomycetes</taxon>
        <taxon>Mycobacteriales</taxon>
        <taxon>Nocardiaceae</taxon>
        <taxon>Nocardia</taxon>
    </lineage>
</organism>
<dbReference type="GO" id="GO:0000976">
    <property type="term" value="F:transcription cis-regulatory region binding"/>
    <property type="evidence" value="ECO:0007669"/>
    <property type="project" value="TreeGrafter"/>
</dbReference>
<evidence type="ECO:0000256" key="4">
    <source>
        <dbReference type="ARBA" id="ARBA00023163"/>
    </source>
</evidence>
<dbReference type="InterPro" id="IPR009057">
    <property type="entry name" value="Homeodomain-like_sf"/>
</dbReference>
<evidence type="ECO:0000259" key="6">
    <source>
        <dbReference type="PROSITE" id="PS50977"/>
    </source>
</evidence>
<dbReference type="InterPro" id="IPR001647">
    <property type="entry name" value="HTH_TetR"/>
</dbReference>
<evidence type="ECO:0000256" key="1">
    <source>
        <dbReference type="ARBA" id="ARBA00022491"/>
    </source>
</evidence>
<reference evidence="7 8" key="1">
    <citation type="submission" date="2019-07" db="EMBL/GenBank/DDBJ databases">
        <title>Whole genome shotgun sequence of Nocardia ninae NBRC 108245.</title>
        <authorList>
            <person name="Hosoyama A."/>
            <person name="Uohara A."/>
            <person name="Ohji S."/>
            <person name="Ichikawa N."/>
        </authorList>
    </citation>
    <scope>NUCLEOTIDE SEQUENCE [LARGE SCALE GENOMIC DNA]</scope>
    <source>
        <strain evidence="7 8">NBRC 108245</strain>
    </source>
</reference>
<keyword evidence="4" id="KW-0804">Transcription</keyword>
<evidence type="ECO:0000256" key="5">
    <source>
        <dbReference type="PROSITE-ProRule" id="PRU00335"/>
    </source>
</evidence>
<evidence type="ECO:0000256" key="2">
    <source>
        <dbReference type="ARBA" id="ARBA00023015"/>
    </source>
</evidence>
<feature type="domain" description="HTH tetR-type" evidence="6">
    <location>
        <begin position="8"/>
        <end position="68"/>
    </location>
</feature>
<keyword evidence="3 5" id="KW-0238">DNA-binding</keyword>